<dbReference type="EMBL" id="JAMZDY010000001">
    <property type="protein sequence ID" value="MCP2370853.1"/>
    <property type="molecule type" value="Genomic_DNA"/>
</dbReference>
<reference evidence="4" key="1">
    <citation type="submission" date="2022-06" db="EMBL/GenBank/DDBJ databases">
        <title>Sequencing the genomes of 1000 actinobacteria strains.</title>
        <authorList>
            <person name="Klenk H.-P."/>
        </authorList>
    </citation>
    <scope>NUCLEOTIDE SEQUENCE</scope>
    <source>
        <strain evidence="4">DSM 22016</strain>
    </source>
</reference>
<name>A0A9X2KAY7_9MICO</name>
<feature type="chain" id="PRO_5040871519" evidence="3">
    <location>
        <begin position="29"/>
        <end position="511"/>
    </location>
</feature>
<dbReference type="RefSeq" id="WP_156999242.1">
    <property type="nucleotide sequence ID" value="NZ_BAAANU010000046.1"/>
</dbReference>
<evidence type="ECO:0000313" key="5">
    <source>
        <dbReference type="Proteomes" id="UP001139722"/>
    </source>
</evidence>
<keyword evidence="5" id="KW-1185">Reference proteome</keyword>
<keyword evidence="3" id="KW-0732">Signal</keyword>
<dbReference type="InterPro" id="IPR027273">
    <property type="entry name" value="Neocarzinostatin-like"/>
</dbReference>
<evidence type="ECO:0000256" key="1">
    <source>
        <dbReference type="SAM" id="MobiDB-lite"/>
    </source>
</evidence>
<evidence type="ECO:0000256" key="3">
    <source>
        <dbReference type="SAM" id="SignalP"/>
    </source>
</evidence>
<feature type="transmembrane region" description="Helical" evidence="2">
    <location>
        <begin position="483"/>
        <end position="503"/>
    </location>
</feature>
<evidence type="ECO:0000313" key="4">
    <source>
        <dbReference type="EMBL" id="MCP2370853.1"/>
    </source>
</evidence>
<dbReference type="OrthoDB" id="9772590at2"/>
<feature type="compositionally biased region" description="Low complexity" evidence="1">
    <location>
        <begin position="444"/>
        <end position="473"/>
    </location>
</feature>
<protein>
    <submittedName>
        <fullName evidence="4">Uncharacterized protein</fullName>
    </submittedName>
</protein>
<accession>A0A9X2KAY7</accession>
<feature type="signal peptide" evidence="3">
    <location>
        <begin position="1"/>
        <end position="28"/>
    </location>
</feature>
<gene>
    <name evidence="4" type="ORF">BJ978_001529</name>
</gene>
<keyword evidence="2" id="KW-1133">Transmembrane helix</keyword>
<dbReference type="SUPFAM" id="SSF49319">
    <property type="entry name" value="Actinoxanthin-like"/>
    <property type="match status" value="1"/>
</dbReference>
<feature type="compositionally biased region" description="Acidic residues" evidence="1">
    <location>
        <begin position="412"/>
        <end position="422"/>
    </location>
</feature>
<comment type="caution">
    <text evidence="4">The sequence shown here is derived from an EMBL/GenBank/DDBJ whole genome shotgun (WGS) entry which is preliminary data.</text>
</comment>
<sequence length="511" mass="51246">MKRTFPALVVAVLGAGLALAGTAAPASAVTDSTSNLVVGTCDALSIDLSGYAVEPGAEAVYTPGEPAVAEVSHTDYQYERWTLGFFTGWHATGETRFTHKWVGDRDIYDWGYYKYTGVSKKHVDVEGKAAVDPVLVTPAVPADAAPNTVTVEIDGATVVDAEAFGADYSEALSLAKGTPGTETYGQHTYSVSVTAYQGFGAEPTTSVVADGTTACATGEFAAAATVDTETTCGTAVVTLTNDELVASKVNGTYSAIVWVDGTMTDILAVFENKDESKSYAFAEDSGDHVVEVRTGPAHGDALLASATVDSNCESDEGPVVPATSLTVSGSLIPGGSINVAGTGFAADTEYEVELHSTPQSIASTTSDADGSFSADGTIATDTPEGEHEIVVLLDGEEVASTPVIIGAAPVDGGDDEGTDGEGTDGGTATDGTDGTGGGTDPGTDDGAAPAGDDAETGSSTTAGTDTAAASDTSSGLAATGFDAFPLAAFAAALLALAGIAFGARRAIRVKG</sequence>
<keyword evidence="2" id="KW-0472">Membrane</keyword>
<dbReference type="AlphaFoldDB" id="A0A9X2KAY7"/>
<proteinExistence type="predicted"/>
<feature type="region of interest" description="Disordered" evidence="1">
    <location>
        <begin position="361"/>
        <end position="380"/>
    </location>
</feature>
<feature type="region of interest" description="Disordered" evidence="1">
    <location>
        <begin position="406"/>
        <end position="473"/>
    </location>
</feature>
<keyword evidence="2" id="KW-0812">Transmembrane</keyword>
<evidence type="ECO:0000256" key="2">
    <source>
        <dbReference type="SAM" id="Phobius"/>
    </source>
</evidence>
<dbReference type="Proteomes" id="UP001139722">
    <property type="component" value="Unassembled WGS sequence"/>
</dbReference>
<organism evidence="4 5">
    <name type="scientific">Agromyces terreus</name>
    <dbReference type="NCBI Taxonomy" id="424795"/>
    <lineage>
        <taxon>Bacteria</taxon>
        <taxon>Bacillati</taxon>
        <taxon>Actinomycetota</taxon>
        <taxon>Actinomycetes</taxon>
        <taxon>Micrococcales</taxon>
        <taxon>Microbacteriaceae</taxon>
        <taxon>Agromyces</taxon>
    </lineage>
</organism>